<sequence length="30" mass="3294">MKRTLNKEALMTVAVIIALAAATIAPWPWI</sequence>
<dbReference type="STRING" id="89784.SAMN04489725_106125"/>
<feature type="transmembrane region" description="Helical" evidence="1">
    <location>
        <begin position="9"/>
        <end position="29"/>
    </location>
</feature>
<keyword evidence="1" id="KW-0472">Membrane</keyword>
<evidence type="ECO:0000313" key="3">
    <source>
        <dbReference type="Proteomes" id="UP000182589"/>
    </source>
</evidence>
<protein>
    <submittedName>
        <fullName evidence="2">Uncharacterized protein</fullName>
    </submittedName>
</protein>
<dbReference type="EMBL" id="FNOJ01000006">
    <property type="protein sequence ID" value="SDW47159.1"/>
    <property type="molecule type" value="Genomic_DNA"/>
</dbReference>
<dbReference type="Proteomes" id="UP000182589">
    <property type="component" value="Unassembled WGS sequence"/>
</dbReference>
<keyword evidence="1" id="KW-0812">Transmembrane</keyword>
<gene>
    <name evidence="2" type="ORF">SAMN04489725_106125</name>
</gene>
<reference evidence="3" key="1">
    <citation type="submission" date="2016-10" db="EMBL/GenBank/DDBJ databases">
        <authorList>
            <person name="Varghese N."/>
        </authorList>
    </citation>
    <scope>NUCLEOTIDE SEQUENCE [LARGE SCALE GENOMIC DNA]</scope>
    <source>
        <strain evidence="3">DSM 12489</strain>
    </source>
</reference>
<keyword evidence="1" id="KW-1133">Transmembrane helix</keyword>
<evidence type="ECO:0000256" key="1">
    <source>
        <dbReference type="SAM" id="Phobius"/>
    </source>
</evidence>
<evidence type="ECO:0000313" key="2">
    <source>
        <dbReference type="EMBL" id="SDW47159.1"/>
    </source>
</evidence>
<organism evidence="2 3">
    <name type="scientific">Alicyclobacillus hesperidum</name>
    <dbReference type="NCBI Taxonomy" id="89784"/>
    <lineage>
        <taxon>Bacteria</taxon>
        <taxon>Bacillati</taxon>
        <taxon>Bacillota</taxon>
        <taxon>Bacilli</taxon>
        <taxon>Bacillales</taxon>
        <taxon>Alicyclobacillaceae</taxon>
        <taxon>Alicyclobacillus</taxon>
    </lineage>
</organism>
<keyword evidence="3" id="KW-1185">Reference proteome</keyword>
<name>A0A1H2TUY6_9BACL</name>
<proteinExistence type="predicted"/>
<accession>A0A1H2TUY6</accession>
<dbReference type="AlphaFoldDB" id="A0A1H2TUY6"/>